<keyword evidence="5" id="KW-0963">Cytoplasm</keyword>
<evidence type="ECO:0000256" key="4">
    <source>
        <dbReference type="ARBA" id="ARBA00022898"/>
    </source>
</evidence>
<comment type="similarity">
    <text evidence="5">Belongs to the class-III pyridoxal-phosphate-dependent aminotransferase family. ArgD subfamily.</text>
</comment>
<dbReference type="GO" id="GO:0006526">
    <property type="term" value="P:L-arginine biosynthetic process"/>
    <property type="evidence" value="ECO:0007669"/>
    <property type="project" value="UniProtKB-UniRule"/>
</dbReference>
<dbReference type="NCBIfam" id="TIGR00707">
    <property type="entry name" value="argD"/>
    <property type="match status" value="1"/>
</dbReference>
<dbReference type="InterPro" id="IPR015422">
    <property type="entry name" value="PyrdxlP-dep_Trfase_small"/>
</dbReference>
<evidence type="ECO:0000313" key="7">
    <source>
        <dbReference type="Proteomes" id="UP000568106"/>
    </source>
</evidence>
<accession>A0A7W8IFC8</accession>
<dbReference type="GO" id="GO:0030170">
    <property type="term" value="F:pyridoxal phosphate binding"/>
    <property type="evidence" value="ECO:0007669"/>
    <property type="project" value="InterPro"/>
</dbReference>
<dbReference type="NCBIfam" id="NF002325">
    <property type="entry name" value="PRK01278.1"/>
    <property type="match status" value="1"/>
</dbReference>
<dbReference type="InterPro" id="IPR005814">
    <property type="entry name" value="Aminotrans_3"/>
</dbReference>
<dbReference type="PROSITE" id="PS00600">
    <property type="entry name" value="AA_TRANSFER_CLASS_3"/>
    <property type="match status" value="1"/>
</dbReference>
<feature type="modified residue" description="N6-(pyridoxal phosphate)lysine" evidence="5">
    <location>
        <position position="259"/>
    </location>
</feature>
<dbReference type="GO" id="GO:0003992">
    <property type="term" value="F:N2-acetyl-L-ornithine:2-oxoglutarate 5-aminotransferase activity"/>
    <property type="evidence" value="ECO:0007669"/>
    <property type="project" value="UniProtKB-UniRule"/>
</dbReference>
<keyword evidence="1 5" id="KW-0032">Aminotransferase</keyword>
<dbReference type="PIRSF" id="PIRSF000521">
    <property type="entry name" value="Transaminase_4ab_Lys_Orn"/>
    <property type="match status" value="1"/>
</dbReference>
<dbReference type="Pfam" id="PF00202">
    <property type="entry name" value="Aminotran_3"/>
    <property type="match status" value="1"/>
</dbReference>
<evidence type="ECO:0000256" key="3">
    <source>
        <dbReference type="ARBA" id="ARBA00022679"/>
    </source>
</evidence>
<feature type="binding site" evidence="5">
    <location>
        <position position="287"/>
    </location>
    <ligand>
        <name>N(2)-acetyl-L-ornithine</name>
        <dbReference type="ChEBI" id="CHEBI:57805"/>
    </ligand>
</feature>
<comment type="caution">
    <text evidence="6">The sequence shown here is derived from an EMBL/GenBank/DDBJ whole genome shotgun (WGS) entry which is preliminary data.</text>
</comment>
<dbReference type="GO" id="GO:0042802">
    <property type="term" value="F:identical protein binding"/>
    <property type="evidence" value="ECO:0007669"/>
    <property type="project" value="TreeGrafter"/>
</dbReference>
<feature type="binding site" evidence="5">
    <location>
        <position position="145"/>
    </location>
    <ligand>
        <name>pyridoxal 5'-phosphate</name>
        <dbReference type="ChEBI" id="CHEBI:597326"/>
    </ligand>
</feature>
<feature type="binding site" evidence="5">
    <location>
        <position position="148"/>
    </location>
    <ligand>
        <name>N(2)-acetyl-L-ornithine</name>
        <dbReference type="ChEBI" id="CHEBI:57805"/>
    </ligand>
</feature>
<dbReference type="EMBL" id="JACHDY010000001">
    <property type="protein sequence ID" value="MBB5316085.1"/>
    <property type="molecule type" value="Genomic_DNA"/>
</dbReference>
<dbReference type="InterPro" id="IPR015424">
    <property type="entry name" value="PyrdxlP-dep_Trfase"/>
</dbReference>
<comment type="subunit">
    <text evidence="5">Homodimer.</text>
</comment>
<sequence length="418" mass="45133">MNAAPNLQSIQAAEKKLLLNTYERNPILFVSGEGVHLRDENGNDYLDLLSGIGVCGLGYAHPAVTEAIADQSKRLLHTSNLFFHEHTAELALRLTEISGLGRVFFTNSGTEAWEAALKLSRANAGRLRAQGRTIGTKFLALDHSFHGRTMGSVATTAKDKYREPFMPVMPGVDFVRFNDVADLRAKFSSEVCAICIEPIQGEGGIHPVTQEFFAAARALCDSTGALLIADEIQSGMGRTGKWFAYQHYGILPDVTTLAKPIANGIPMGAMLCTNAAAEAITPGMHGTTFGGNPLACAVAIAVIDTIKRDNLLAHINETGAYFHDQLTQLAKRHDCITEVRGKGLMLGLEINSADLAQRVAAQMMERRIIINRTSDTVLRLLPPFLLERQHVDTAIKAFDEIFTAALAGAAPAGEKSHG</sequence>
<dbReference type="GO" id="GO:0005737">
    <property type="term" value="C:cytoplasm"/>
    <property type="evidence" value="ECO:0007669"/>
    <property type="project" value="UniProtKB-SubCell"/>
</dbReference>
<keyword evidence="5" id="KW-0055">Arginine biosynthesis</keyword>
<gene>
    <name evidence="5" type="primary">argD</name>
    <name evidence="6" type="ORF">HDF09_000735</name>
</gene>
<dbReference type="UniPathway" id="UPA00068">
    <property type="reaction ID" value="UER00109"/>
</dbReference>
<keyword evidence="3 5" id="KW-0808">Transferase</keyword>
<dbReference type="SUPFAM" id="SSF53383">
    <property type="entry name" value="PLP-dependent transferases"/>
    <property type="match status" value="1"/>
</dbReference>
<keyword evidence="7" id="KW-1185">Reference proteome</keyword>
<comment type="miscellaneous">
    <text evidence="5">May also have succinyldiaminopimelate aminotransferase activity, thus carrying out the corresponding step in lysine biosynthesis.</text>
</comment>
<feature type="binding site" evidence="5">
    <location>
        <position position="288"/>
    </location>
    <ligand>
        <name>pyridoxal 5'-phosphate</name>
        <dbReference type="ChEBI" id="CHEBI:597326"/>
    </ligand>
</feature>
<evidence type="ECO:0000256" key="2">
    <source>
        <dbReference type="ARBA" id="ARBA00022605"/>
    </source>
</evidence>
<evidence type="ECO:0000256" key="1">
    <source>
        <dbReference type="ARBA" id="ARBA00022576"/>
    </source>
</evidence>
<comment type="subcellular location">
    <subcellularLocation>
        <location evidence="5">Cytoplasm</location>
    </subcellularLocation>
</comment>
<dbReference type="PANTHER" id="PTHR11986:SF79">
    <property type="entry name" value="ACETYLORNITHINE AMINOTRANSFERASE, MITOCHONDRIAL"/>
    <property type="match status" value="1"/>
</dbReference>
<comment type="catalytic activity">
    <reaction evidence="5">
        <text>N(2)-acetyl-L-ornithine + 2-oxoglutarate = N-acetyl-L-glutamate 5-semialdehyde + L-glutamate</text>
        <dbReference type="Rhea" id="RHEA:18049"/>
        <dbReference type="ChEBI" id="CHEBI:16810"/>
        <dbReference type="ChEBI" id="CHEBI:29123"/>
        <dbReference type="ChEBI" id="CHEBI:29985"/>
        <dbReference type="ChEBI" id="CHEBI:57805"/>
        <dbReference type="EC" id="2.6.1.11"/>
    </reaction>
</comment>
<feature type="binding site" evidence="5">
    <location>
        <begin position="109"/>
        <end position="110"/>
    </location>
    <ligand>
        <name>pyridoxal 5'-phosphate</name>
        <dbReference type="ChEBI" id="CHEBI:597326"/>
    </ligand>
</feature>
<dbReference type="HAMAP" id="MF_01107">
    <property type="entry name" value="ArgD_aminotrans_3"/>
    <property type="match status" value="1"/>
</dbReference>
<comment type="pathway">
    <text evidence="5">Amino-acid biosynthesis; L-arginine biosynthesis; N(2)-acetyl-L-ornithine from L-glutamate: step 4/4.</text>
</comment>
<dbReference type="Gene3D" id="3.40.640.10">
    <property type="entry name" value="Type I PLP-dependent aspartate aminotransferase-like (Major domain)"/>
    <property type="match status" value="1"/>
</dbReference>
<dbReference type="InterPro" id="IPR015421">
    <property type="entry name" value="PyrdxlP-dep_Trfase_major"/>
</dbReference>
<proteinExistence type="inferred from homology"/>
<dbReference type="Proteomes" id="UP000568106">
    <property type="component" value="Unassembled WGS sequence"/>
</dbReference>
<dbReference type="PANTHER" id="PTHR11986">
    <property type="entry name" value="AMINOTRANSFERASE CLASS III"/>
    <property type="match status" value="1"/>
</dbReference>
<name>A0A7W8IFC8_9BACT</name>
<protein>
    <recommendedName>
        <fullName evidence="5">Acetylornithine aminotransferase</fullName>
        <shortName evidence="5">ACOAT</shortName>
        <ecNumber evidence="5">2.6.1.11</ecNumber>
    </recommendedName>
</protein>
<evidence type="ECO:0000313" key="6">
    <source>
        <dbReference type="EMBL" id="MBB5316085.1"/>
    </source>
</evidence>
<comment type="cofactor">
    <cofactor evidence="5">
        <name>pyridoxal 5'-phosphate</name>
        <dbReference type="ChEBI" id="CHEBI:597326"/>
    </cofactor>
    <text evidence="5">Binds 1 pyridoxal phosphate per subunit.</text>
</comment>
<dbReference type="FunFam" id="3.40.640.10:FF:000004">
    <property type="entry name" value="Acetylornithine aminotransferase"/>
    <property type="match status" value="1"/>
</dbReference>
<organism evidence="6 7">
    <name type="scientific">Tunturiibacter empetritectus</name>
    <dbReference type="NCBI Taxonomy" id="3069691"/>
    <lineage>
        <taxon>Bacteria</taxon>
        <taxon>Pseudomonadati</taxon>
        <taxon>Acidobacteriota</taxon>
        <taxon>Terriglobia</taxon>
        <taxon>Terriglobales</taxon>
        <taxon>Acidobacteriaceae</taxon>
        <taxon>Tunturiibacter</taxon>
    </lineage>
</organism>
<dbReference type="EC" id="2.6.1.11" evidence="5"/>
<dbReference type="CDD" id="cd00610">
    <property type="entry name" value="OAT_like"/>
    <property type="match status" value="1"/>
</dbReference>
<evidence type="ECO:0000256" key="5">
    <source>
        <dbReference type="HAMAP-Rule" id="MF_01107"/>
    </source>
</evidence>
<reference evidence="6" key="1">
    <citation type="submission" date="2020-08" db="EMBL/GenBank/DDBJ databases">
        <title>Genomic Encyclopedia of Type Strains, Phase IV (KMG-V): Genome sequencing to study the core and pangenomes of soil and plant-associated prokaryotes.</title>
        <authorList>
            <person name="Whitman W."/>
        </authorList>
    </citation>
    <scope>NUCLEOTIDE SEQUENCE [LARGE SCALE GENOMIC DNA]</scope>
    <source>
        <strain evidence="6">M8UP27</strain>
    </source>
</reference>
<feature type="binding site" evidence="5">
    <location>
        <begin position="230"/>
        <end position="233"/>
    </location>
    <ligand>
        <name>pyridoxal 5'-phosphate</name>
        <dbReference type="ChEBI" id="CHEBI:597326"/>
    </ligand>
</feature>
<keyword evidence="2 5" id="KW-0028">Amino-acid biosynthesis</keyword>
<dbReference type="InterPro" id="IPR050103">
    <property type="entry name" value="Class-III_PLP-dep_AT"/>
</dbReference>
<dbReference type="InterPro" id="IPR004636">
    <property type="entry name" value="AcOrn/SuccOrn_fam"/>
</dbReference>
<dbReference type="Gene3D" id="3.90.1150.10">
    <property type="entry name" value="Aspartate Aminotransferase, domain 1"/>
    <property type="match status" value="1"/>
</dbReference>
<keyword evidence="4 5" id="KW-0663">Pyridoxal phosphate</keyword>
<dbReference type="AlphaFoldDB" id="A0A7W8IFC8"/>
<dbReference type="InterPro" id="IPR049704">
    <property type="entry name" value="Aminotrans_3_PPA_site"/>
</dbReference>